<evidence type="ECO:0000259" key="2">
    <source>
        <dbReference type="PROSITE" id="PS51278"/>
    </source>
</evidence>
<dbReference type="InterPro" id="IPR029055">
    <property type="entry name" value="Ntn_hydrolases_N"/>
</dbReference>
<protein>
    <submittedName>
        <fullName evidence="3">Class II glutamine amidotransferase</fullName>
    </submittedName>
</protein>
<dbReference type="InterPro" id="IPR026869">
    <property type="entry name" value="EgtC-like"/>
</dbReference>
<dbReference type="EMBL" id="CP030085">
    <property type="protein sequence ID" value="AWW49663.1"/>
    <property type="molecule type" value="Genomic_DNA"/>
</dbReference>
<dbReference type="Gene3D" id="3.60.20.10">
    <property type="entry name" value="Glutamine Phosphoribosylpyrophosphate, subunit 1, domain 1"/>
    <property type="match status" value="1"/>
</dbReference>
<evidence type="ECO:0000313" key="4">
    <source>
        <dbReference type="Proteomes" id="UP000248592"/>
    </source>
</evidence>
<dbReference type="AlphaFoldDB" id="A0A2Z4JSJ7"/>
<name>A0A2Z4JSJ7_9BURK</name>
<dbReference type="Pfam" id="PF13230">
    <property type="entry name" value="GATase_4"/>
    <property type="match status" value="1"/>
</dbReference>
<dbReference type="PANTHER" id="PTHR43187:SF1">
    <property type="entry name" value="GLUTAMINE AMIDOTRANSFERASE DUG3-RELATED"/>
    <property type="match status" value="1"/>
</dbReference>
<gene>
    <name evidence="3" type="ORF">Pas1_04260</name>
</gene>
<dbReference type="PROSITE" id="PS51278">
    <property type="entry name" value="GATASE_TYPE_2"/>
    <property type="match status" value="1"/>
</dbReference>
<dbReference type="SUPFAM" id="SSF56235">
    <property type="entry name" value="N-terminal nucleophile aminohydrolases (Ntn hydrolases)"/>
    <property type="match status" value="1"/>
</dbReference>
<evidence type="ECO:0000313" key="3">
    <source>
        <dbReference type="EMBL" id="AWW49663.1"/>
    </source>
</evidence>
<keyword evidence="1 3" id="KW-0315">Glutamine amidotransferase</keyword>
<evidence type="ECO:0000256" key="1">
    <source>
        <dbReference type="ARBA" id="ARBA00022962"/>
    </source>
</evidence>
<dbReference type="InterPro" id="IPR052373">
    <property type="entry name" value="Gamma-glu_amide_hydrolase"/>
</dbReference>
<keyword evidence="3" id="KW-0808">Transferase</keyword>
<sequence>MCRWMAYAGAEIYLENLLFLQKNSLISQSLKATKSSFVTNGDGFGVAWYGDRKSPGLFKDILPAWNDENLKELSRHIKSNLFFAHVRASTGTSVSRMNCHPYAFENWIFMHNGHIGDWHIHRREIESHISQEFYAHRYGTTDSEALFLLALTMGLMNDPIKGMSLAIEKVQKILEHHKSSDPLRLSAALSDGKSIWGFRYSTDHNSPSLFYGTPDTHEVHLKDGTVSTIASEPFDDDLDHWIEVKESSYITWIDGKVSVSKLSI</sequence>
<dbReference type="PANTHER" id="PTHR43187">
    <property type="entry name" value="GLUTAMINE AMIDOTRANSFERASE DUG3-RELATED"/>
    <property type="match status" value="1"/>
</dbReference>
<feature type="domain" description="Glutamine amidotransferase type-2" evidence="2">
    <location>
        <begin position="2"/>
        <end position="264"/>
    </location>
</feature>
<reference evidence="4" key="1">
    <citation type="submission" date="2018-06" db="EMBL/GenBank/DDBJ databases">
        <title>Description of a new Polynucleobacter species.</title>
        <authorList>
            <person name="Hahn M.W."/>
        </authorList>
    </citation>
    <scope>NUCLEOTIDE SEQUENCE [LARGE SCALE GENOMIC DNA]</scope>
    <source>
        <strain evidence="4">MG-25-Pas1-D2</strain>
    </source>
</reference>
<dbReference type="GO" id="GO:0016740">
    <property type="term" value="F:transferase activity"/>
    <property type="evidence" value="ECO:0007669"/>
    <property type="project" value="UniProtKB-KW"/>
</dbReference>
<accession>A0A2Z4JSJ7</accession>
<dbReference type="CDD" id="cd01908">
    <property type="entry name" value="YafJ"/>
    <property type="match status" value="1"/>
</dbReference>
<organism evidence="3 4">
    <name type="scientific">Polynucleobacter paneuropaeus</name>
    <dbReference type="NCBI Taxonomy" id="2527775"/>
    <lineage>
        <taxon>Bacteria</taxon>
        <taxon>Pseudomonadati</taxon>
        <taxon>Pseudomonadota</taxon>
        <taxon>Betaproteobacteria</taxon>
        <taxon>Burkholderiales</taxon>
        <taxon>Burkholderiaceae</taxon>
        <taxon>Polynucleobacter</taxon>
    </lineage>
</organism>
<dbReference type="Proteomes" id="UP000248592">
    <property type="component" value="Chromosome"/>
</dbReference>
<dbReference type="InterPro" id="IPR017932">
    <property type="entry name" value="GATase_2_dom"/>
</dbReference>
<proteinExistence type="predicted"/>